<organism evidence="2 3">
    <name type="scientific">Cytospora leucostoma</name>
    <dbReference type="NCBI Taxonomy" id="1230097"/>
    <lineage>
        <taxon>Eukaryota</taxon>
        <taxon>Fungi</taxon>
        <taxon>Dikarya</taxon>
        <taxon>Ascomycota</taxon>
        <taxon>Pezizomycotina</taxon>
        <taxon>Sordariomycetes</taxon>
        <taxon>Sordariomycetidae</taxon>
        <taxon>Diaporthales</taxon>
        <taxon>Cytosporaceae</taxon>
        <taxon>Cytospora</taxon>
    </lineage>
</organism>
<feature type="compositionally biased region" description="Polar residues" evidence="1">
    <location>
        <begin position="100"/>
        <end position="110"/>
    </location>
</feature>
<dbReference type="AlphaFoldDB" id="A0A423XCU2"/>
<accession>A0A423XCU2</accession>
<feature type="compositionally biased region" description="Basic and acidic residues" evidence="1">
    <location>
        <begin position="55"/>
        <end position="66"/>
    </location>
</feature>
<dbReference type="InParanoid" id="A0A423XCU2"/>
<gene>
    <name evidence="2" type="ORF">VPNG_03561</name>
</gene>
<comment type="caution">
    <text evidence="2">The sequence shown here is derived from an EMBL/GenBank/DDBJ whole genome shotgun (WGS) entry which is preliminary data.</text>
</comment>
<sequence>MMQQTLKNIDILNKPNTQMRVDERHVRRDAIAREEAVRDRGPEPEVATRHVRGPVVRDEEGHGRLGHEVEADGLLVAQRGDVAERPLHPGLRDAPAGAESGTSADASSPTVGRGRPGVASLNPPVSMLRIMRLGGSGSWNRGRMSTDCPK</sequence>
<protein>
    <submittedName>
        <fullName evidence="2">Uncharacterized protein</fullName>
    </submittedName>
</protein>
<evidence type="ECO:0000313" key="3">
    <source>
        <dbReference type="Proteomes" id="UP000285146"/>
    </source>
</evidence>
<feature type="region of interest" description="Disordered" evidence="1">
    <location>
        <begin position="36"/>
        <end position="66"/>
    </location>
</feature>
<feature type="compositionally biased region" description="Basic and acidic residues" evidence="1">
    <location>
        <begin position="81"/>
        <end position="91"/>
    </location>
</feature>
<reference evidence="2 3" key="1">
    <citation type="submission" date="2015-09" db="EMBL/GenBank/DDBJ databases">
        <title>Host preference determinants of Valsa canker pathogens revealed by comparative genomics.</title>
        <authorList>
            <person name="Yin Z."/>
            <person name="Huang L."/>
        </authorList>
    </citation>
    <scope>NUCLEOTIDE SEQUENCE [LARGE SCALE GENOMIC DNA]</scope>
    <source>
        <strain evidence="2 3">SXYLt</strain>
    </source>
</reference>
<feature type="region of interest" description="Disordered" evidence="1">
    <location>
        <begin position="81"/>
        <end position="123"/>
    </location>
</feature>
<dbReference type="Proteomes" id="UP000285146">
    <property type="component" value="Unassembled WGS sequence"/>
</dbReference>
<feature type="compositionally biased region" description="Basic and acidic residues" evidence="1">
    <location>
        <begin position="36"/>
        <end position="48"/>
    </location>
</feature>
<proteinExistence type="predicted"/>
<name>A0A423XCU2_9PEZI</name>
<evidence type="ECO:0000313" key="2">
    <source>
        <dbReference type="EMBL" id="ROW13803.1"/>
    </source>
</evidence>
<evidence type="ECO:0000256" key="1">
    <source>
        <dbReference type="SAM" id="MobiDB-lite"/>
    </source>
</evidence>
<dbReference type="EMBL" id="LKEB01000017">
    <property type="protein sequence ID" value="ROW13803.1"/>
    <property type="molecule type" value="Genomic_DNA"/>
</dbReference>
<keyword evidence="3" id="KW-1185">Reference proteome</keyword>